<dbReference type="InParanoid" id="A8NQE0"/>
<proteinExistence type="predicted"/>
<organism evidence="2 3">
    <name type="scientific">Coprinopsis cinerea (strain Okayama-7 / 130 / ATCC MYA-4618 / FGSC 9003)</name>
    <name type="common">Inky cap fungus</name>
    <name type="synonym">Hormographiella aspergillata</name>
    <dbReference type="NCBI Taxonomy" id="240176"/>
    <lineage>
        <taxon>Eukaryota</taxon>
        <taxon>Fungi</taxon>
        <taxon>Dikarya</taxon>
        <taxon>Basidiomycota</taxon>
        <taxon>Agaricomycotina</taxon>
        <taxon>Agaricomycetes</taxon>
        <taxon>Agaricomycetidae</taxon>
        <taxon>Agaricales</taxon>
        <taxon>Agaricineae</taxon>
        <taxon>Psathyrellaceae</taxon>
        <taxon>Coprinopsis</taxon>
    </lineage>
</organism>
<dbReference type="GeneID" id="6012067"/>
<feature type="compositionally biased region" description="Polar residues" evidence="1">
    <location>
        <begin position="1"/>
        <end position="16"/>
    </location>
</feature>
<dbReference type="EMBL" id="AACS02000008">
    <property type="protein sequence ID" value="EAU86320.2"/>
    <property type="molecule type" value="Genomic_DNA"/>
</dbReference>
<feature type="region of interest" description="Disordered" evidence="1">
    <location>
        <begin position="1"/>
        <end position="32"/>
    </location>
</feature>
<dbReference type="RefSeq" id="XP_001835535.2">
    <property type="nucleotide sequence ID" value="XM_001835483.2"/>
</dbReference>
<reference evidence="2 3" key="1">
    <citation type="journal article" date="2010" name="Proc. Natl. Acad. Sci. U.S.A.">
        <title>Insights into evolution of multicellular fungi from the assembled chromosomes of the mushroom Coprinopsis cinerea (Coprinus cinereus).</title>
        <authorList>
            <person name="Stajich J.E."/>
            <person name="Wilke S.K."/>
            <person name="Ahren D."/>
            <person name="Au C.H."/>
            <person name="Birren B.W."/>
            <person name="Borodovsky M."/>
            <person name="Burns C."/>
            <person name="Canback B."/>
            <person name="Casselton L.A."/>
            <person name="Cheng C.K."/>
            <person name="Deng J."/>
            <person name="Dietrich F.S."/>
            <person name="Fargo D.C."/>
            <person name="Farman M.L."/>
            <person name="Gathman A.C."/>
            <person name="Goldberg J."/>
            <person name="Guigo R."/>
            <person name="Hoegger P.J."/>
            <person name="Hooker J.B."/>
            <person name="Huggins A."/>
            <person name="James T.Y."/>
            <person name="Kamada T."/>
            <person name="Kilaru S."/>
            <person name="Kodira C."/>
            <person name="Kues U."/>
            <person name="Kupfer D."/>
            <person name="Kwan H.S."/>
            <person name="Lomsadze A."/>
            <person name="Li W."/>
            <person name="Lilly W.W."/>
            <person name="Ma L.J."/>
            <person name="Mackey A.J."/>
            <person name="Manning G."/>
            <person name="Martin F."/>
            <person name="Muraguchi H."/>
            <person name="Natvig D.O."/>
            <person name="Palmerini H."/>
            <person name="Ramesh M.A."/>
            <person name="Rehmeyer C.J."/>
            <person name="Roe B.A."/>
            <person name="Shenoy N."/>
            <person name="Stanke M."/>
            <person name="Ter-Hovhannisyan V."/>
            <person name="Tunlid A."/>
            <person name="Velagapudi R."/>
            <person name="Vision T.J."/>
            <person name="Zeng Q."/>
            <person name="Zolan M.E."/>
            <person name="Pukkila P.J."/>
        </authorList>
    </citation>
    <scope>NUCLEOTIDE SEQUENCE [LARGE SCALE GENOMIC DNA]</scope>
    <source>
        <strain evidence="3">Okayama-7 / 130 / ATCC MYA-4618 / FGSC 9003</strain>
    </source>
</reference>
<name>A8NQE0_COPC7</name>
<sequence length="95" mass="10034">MSPIVVSTAQAVTTDEQPAARTDMSHPPFRSRLTQPKLKDCAEEGLVKTVSWVSSVASYVSSAARDAVTALAILSAVLAKCAARALPRPDKSHTL</sequence>
<evidence type="ECO:0000313" key="3">
    <source>
        <dbReference type="Proteomes" id="UP000001861"/>
    </source>
</evidence>
<dbReference type="AlphaFoldDB" id="A8NQE0"/>
<accession>A8NQE0</accession>
<dbReference type="Proteomes" id="UP000001861">
    <property type="component" value="Unassembled WGS sequence"/>
</dbReference>
<protein>
    <submittedName>
        <fullName evidence="2">Uncharacterized protein</fullName>
    </submittedName>
</protein>
<dbReference type="VEuPathDB" id="FungiDB:CC1G_08044"/>
<dbReference type="KEGG" id="cci:CC1G_08044"/>
<evidence type="ECO:0000313" key="2">
    <source>
        <dbReference type="EMBL" id="EAU86320.2"/>
    </source>
</evidence>
<comment type="caution">
    <text evidence="2">The sequence shown here is derived from an EMBL/GenBank/DDBJ whole genome shotgun (WGS) entry which is preliminary data.</text>
</comment>
<gene>
    <name evidence="2" type="ORF">CC1G_08044</name>
</gene>
<keyword evidence="3" id="KW-1185">Reference proteome</keyword>
<dbReference type="HOGENOM" id="CLU_2372724_0_0_1"/>
<evidence type="ECO:0000256" key="1">
    <source>
        <dbReference type="SAM" id="MobiDB-lite"/>
    </source>
</evidence>